<dbReference type="Pfam" id="PF17650">
    <property type="entry name" value="RACo_linker"/>
    <property type="match status" value="1"/>
</dbReference>
<sequence>MPCQVVFQPSGRRGEVSPGTNLLDAARQLGVAIKSPCGGTGMCGKCKVQVVTGFFPKLGLESSPASLTPLTGEEKKYLTEDEIQNNYRLACQAMVEGDVLLAVPEESREVDQVILTAGVNRSLQLNPAVRQYRVKCPAGSLADQRSDWERLQQALKEEYGLSGDLTLAYPALLQLPAGIRQQGGEVTVTTWQDRVVLALEPGAGRRPLGVAVDLGTTTVAAYLCDLATGEVLSTASAMNPQVRYGEDVLSRITYARESATGLADLHETIVRGLNELLDQLVTTARVAREQVMDLVIVGNTAMQHLLLNLSPDYLGQAPYLPAVREDLNLKARDLGINVHAAAKIHLLPVIGGFVGADHVAVLIAEEPYRSDAVQLIVDIGTNGEIALASQGKVAATSCATGPALEGAHIKFGMRAAPGAIEKVSINPDTLEVDYKVIGREEWASAGRPAGARGICGSGIIDAVAELFKAGVISRSGRFNRVLPTNRVRRNEEGKMEFVIAWAGETAIGRDITITQSDIRAVQLAKAALYAGARYLMAHMGVERVDEVILAGAFGSYINPLNALAIGMFPDCPPEKIRAVGNAAGDGARLALLSLEKRQEARNIARQVHLVETSLEADFQEQFVQAMALPHGRDAFPHLDHILKLVPRTA</sequence>
<dbReference type="AlphaFoldDB" id="A0A1J5NNV2"/>
<dbReference type="SUPFAM" id="SSF54292">
    <property type="entry name" value="2Fe-2S ferredoxin-like"/>
    <property type="match status" value="1"/>
</dbReference>
<dbReference type="PANTHER" id="PTHR42895">
    <property type="entry name" value="IRON-SULFUR CLUSTER-BINDING PROTEIN-RELATED"/>
    <property type="match status" value="1"/>
</dbReference>
<dbReference type="InterPro" id="IPR042259">
    <property type="entry name" value="Raco-like_middle_sf"/>
</dbReference>
<protein>
    <submittedName>
        <fullName evidence="2">Ferredoxin--NAD(P)(+) reductase (Naphthalene dioxygenase ferredoxin-specific)</fullName>
        <ecNumber evidence="2">1.18.1.7</ecNumber>
    </submittedName>
</protein>
<dbReference type="PROSITE" id="PS51085">
    <property type="entry name" value="2FE2S_FER_2"/>
    <property type="match status" value="1"/>
</dbReference>
<dbReference type="InterPro" id="IPR027980">
    <property type="entry name" value="RACo_C"/>
</dbReference>
<dbReference type="SUPFAM" id="SSF53067">
    <property type="entry name" value="Actin-like ATPase domain"/>
    <property type="match status" value="1"/>
</dbReference>
<dbReference type="InterPro" id="IPR036010">
    <property type="entry name" value="2Fe-2S_ferredoxin-like_sf"/>
</dbReference>
<dbReference type="EMBL" id="MDDC01000003">
    <property type="protein sequence ID" value="OIQ60865.1"/>
    <property type="molecule type" value="Genomic_DNA"/>
</dbReference>
<evidence type="ECO:0000259" key="1">
    <source>
        <dbReference type="PROSITE" id="PS51085"/>
    </source>
</evidence>
<keyword evidence="2" id="KW-0560">Oxidoreductase</keyword>
<dbReference type="InterPro" id="IPR043129">
    <property type="entry name" value="ATPase_NBD"/>
</dbReference>
<dbReference type="Pfam" id="PF00111">
    <property type="entry name" value="Fer2"/>
    <property type="match status" value="1"/>
</dbReference>
<dbReference type="PANTHER" id="PTHR42895:SF1">
    <property type="entry name" value="IRON-SULFUR CLUSTER PROTEIN"/>
    <property type="match status" value="1"/>
</dbReference>
<dbReference type="EC" id="1.18.1.7" evidence="2"/>
<dbReference type="InterPro" id="IPR052911">
    <property type="entry name" value="Corrinoid_activation_enz"/>
</dbReference>
<feature type="domain" description="2Fe-2S ferredoxin-type" evidence="1">
    <location>
        <begin position="3"/>
        <end position="107"/>
    </location>
</feature>
<dbReference type="Gene3D" id="3.10.20.30">
    <property type="match status" value="1"/>
</dbReference>
<dbReference type="Gene3D" id="3.10.20.880">
    <property type="match status" value="1"/>
</dbReference>
<dbReference type="Pfam" id="PF14574">
    <property type="entry name" value="RACo_C_ter"/>
    <property type="match status" value="1"/>
</dbReference>
<gene>
    <name evidence="2" type="primary">ndoR</name>
    <name evidence="2" type="ORF">MOTE_03920</name>
</gene>
<dbReference type="Pfam" id="PF17651">
    <property type="entry name" value="Raco_middle"/>
    <property type="match status" value="1"/>
</dbReference>
<organism evidence="2 3">
    <name type="scientific">Neomoorella thermoacetica</name>
    <name type="common">Clostridium thermoaceticum</name>
    <dbReference type="NCBI Taxonomy" id="1525"/>
    <lineage>
        <taxon>Bacteria</taxon>
        <taxon>Bacillati</taxon>
        <taxon>Bacillota</taxon>
        <taxon>Clostridia</taxon>
        <taxon>Neomoorellales</taxon>
        <taxon>Neomoorellaceae</taxon>
        <taxon>Neomoorella</taxon>
    </lineage>
</organism>
<evidence type="ECO:0000313" key="3">
    <source>
        <dbReference type="Proteomes" id="UP000182811"/>
    </source>
</evidence>
<dbReference type="InterPro" id="IPR001041">
    <property type="entry name" value="2Fe-2S_ferredoxin-type"/>
</dbReference>
<name>A0A1J5NNV2_NEOTH</name>
<evidence type="ECO:0000313" key="2">
    <source>
        <dbReference type="EMBL" id="OIQ60865.1"/>
    </source>
</evidence>
<dbReference type="CDD" id="cd00207">
    <property type="entry name" value="fer2"/>
    <property type="match status" value="1"/>
</dbReference>
<comment type="caution">
    <text evidence="2">The sequence shown here is derived from an EMBL/GenBank/DDBJ whole genome shotgun (WGS) entry which is preliminary data.</text>
</comment>
<reference evidence="2 3" key="1">
    <citation type="submission" date="2016-08" db="EMBL/GenBank/DDBJ databases">
        <title>Genome-based comparison of Moorella thermoacetic strains.</title>
        <authorList>
            <person name="Poehlein A."/>
            <person name="Bengelsdorf F.R."/>
            <person name="Esser C."/>
            <person name="Duerre P."/>
            <person name="Daniel R."/>
        </authorList>
    </citation>
    <scope>NUCLEOTIDE SEQUENCE [LARGE SCALE GENOMIC DNA]</scope>
    <source>
        <strain evidence="2 3">DSM 21394</strain>
    </source>
</reference>
<dbReference type="GO" id="GO:0051536">
    <property type="term" value="F:iron-sulfur cluster binding"/>
    <property type="evidence" value="ECO:0007669"/>
    <property type="project" value="InterPro"/>
</dbReference>
<keyword evidence="2" id="KW-0223">Dioxygenase</keyword>
<dbReference type="InterPro" id="IPR012675">
    <property type="entry name" value="Beta-grasp_dom_sf"/>
</dbReference>
<proteinExistence type="predicted"/>
<accession>A0A1J5NNV2</accession>
<dbReference type="Gene3D" id="3.30.420.480">
    <property type="entry name" value="Domain of unknown function (DUF4445)"/>
    <property type="match status" value="1"/>
</dbReference>
<dbReference type="InterPro" id="IPR040506">
    <property type="entry name" value="RACo_linker"/>
</dbReference>
<dbReference type="Proteomes" id="UP000182811">
    <property type="component" value="Unassembled WGS sequence"/>
</dbReference>
<dbReference type="OrthoDB" id="9810588at2"/>
<dbReference type="InterPro" id="IPR041414">
    <property type="entry name" value="Raco-like_middle"/>
</dbReference>
<dbReference type="GO" id="GO:0051213">
    <property type="term" value="F:dioxygenase activity"/>
    <property type="evidence" value="ECO:0007669"/>
    <property type="project" value="UniProtKB-KW"/>
</dbReference>